<dbReference type="RefSeq" id="WP_149315993.1">
    <property type="nucleotide sequence ID" value="NZ_VWRN01000045.1"/>
</dbReference>
<organism evidence="3 4">
    <name type="scientific">Cupriavidus cauae</name>
    <dbReference type="NCBI Taxonomy" id="2608999"/>
    <lineage>
        <taxon>Bacteria</taxon>
        <taxon>Pseudomonadati</taxon>
        <taxon>Pseudomonadota</taxon>
        <taxon>Betaproteobacteria</taxon>
        <taxon>Burkholderiales</taxon>
        <taxon>Burkholderiaceae</taxon>
        <taxon>Cupriavidus</taxon>
    </lineage>
</organism>
<sequence length="68" mass="6606">MLPSFASLWRRGPTLPLAASAILAALLLAGCGGGDDGATLSPSAAPDTTNPNGKLPGKPGSCSSRCAP</sequence>
<dbReference type="AlphaFoldDB" id="A0A5M8ADZ4"/>
<feature type="chain" id="PRO_5024423727" description="Lipoprotein" evidence="2">
    <location>
        <begin position="19"/>
        <end position="68"/>
    </location>
</feature>
<evidence type="ECO:0000313" key="3">
    <source>
        <dbReference type="EMBL" id="KAA6120912.1"/>
    </source>
</evidence>
<keyword evidence="4" id="KW-1185">Reference proteome</keyword>
<gene>
    <name evidence="3" type="ORF">F1599_17295</name>
</gene>
<evidence type="ECO:0008006" key="5">
    <source>
        <dbReference type="Google" id="ProtNLM"/>
    </source>
</evidence>
<feature type="signal peptide" evidence="2">
    <location>
        <begin position="1"/>
        <end position="18"/>
    </location>
</feature>
<evidence type="ECO:0000313" key="4">
    <source>
        <dbReference type="Proteomes" id="UP000324324"/>
    </source>
</evidence>
<reference evidence="3 4" key="1">
    <citation type="submission" date="2019-09" db="EMBL/GenBank/DDBJ databases">
        <title>Isolation of a novel species in the genus Cupriavidus from patients with sepsis using whole genome sequencing.</title>
        <authorList>
            <person name="Kweon O.J."/>
            <person name="Lee M.-K."/>
        </authorList>
    </citation>
    <scope>NUCLEOTIDE SEQUENCE [LARGE SCALE GENOMIC DNA]</scope>
    <source>
        <strain evidence="3 4">MKL-01</strain>
    </source>
</reference>
<evidence type="ECO:0000256" key="2">
    <source>
        <dbReference type="SAM" id="SignalP"/>
    </source>
</evidence>
<dbReference type="Proteomes" id="UP000324324">
    <property type="component" value="Unassembled WGS sequence"/>
</dbReference>
<accession>A0A5M8ADZ4</accession>
<comment type="caution">
    <text evidence="3">The sequence shown here is derived from an EMBL/GenBank/DDBJ whole genome shotgun (WGS) entry which is preliminary data.</text>
</comment>
<evidence type="ECO:0000256" key="1">
    <source>
        <dbReference type="SAM" id="MobiDB-lite"/>
    </source>
</evidence>
<name>A0A5M8ADZ4_9BURK</name>
<protein>
    <recommendedName>
        <fullName evidence="5">Lipoprotein</fullName>
    </recommendedName>
</protein>
<proteinExistence type="predicted"/>
<dbReference type="EMBL" id="VWRN01000045">
    <property type="protein sequence ID" value="KAA6120912.1"/>
    <property type="molecule type" value="Genomic_DNA"/>
</dbReference>
<feature type="region of interest" description="Disordered" evidence="1">
    <location>
        <begin position="38"/>
        <end position="68"/>
    </location>
</feature>
<keyword evidence="2" id="KW-0732">Signal</keyword>